<gene>
    <name evidence="12" type="ORF">Bca52824_007728</name>
</gene>
<sequence length="569" mass="64130">MRGGKATGKRKATDIFGGAPPQPPPSVEHHRHHANSRDSDASFASSRPSSIGLTRDPHSDRSHQIRSINTFLASHNFPISLRASPVPPVKDISETLKFLLSAVDCPCDAPKWDEDVVFFLRSVNCPHKLTKSTLRAPNSPHNWPNVLAVANWIVQYARFHQHLSSSPLVAPDANSMESFGFQSFRHFIRNEDDLVNELDSDFLGKLEAEKASIADTIVNCDKISGELEAKLDELRKGPTKREALERAKADLEKDVDKFRTMVTERGERTRGMENAVEEKEREVVAKEEERERICEENRELRKSVEEQSFNVRDVERMKRELVAVDRDVKEAEAARDGWEQKAWELNSRISNQFHQIQTLAIDCNQAMRRLKVDVQFVVDERGVEPGEVMGVEYKAVVKPALCSLHEGIREGSMKKVEELVALQEYASEMASKIESRKRLLGSIQLEVNEVEEKMRVVKKEGQELAAKCDLEVKTMAAGVKTEEMNLEEVEKEAAEMLKASEVRLEEEAKKSEGEVQATAAKLFALIDSISRHKEYMDSKISEVKTRVEDTASAVSEIYKASLKKQLGGS</sequence>
<proteinExistence type="inferred from homology"/>
<dbReference type="AlphaFoldDB" id="A0A8X8B7C0"/>
<evidence type="ECO:0000256" key="10">
    <source>
        <dbReference type="SAM" id="MobiDB-lite"/>
    </source>
</evidence>
<keyword evidence="3 8" id="KW-0132">Cell division</keyword>
<dbReference type="InterPro" id="IPR055260">
    <property type="entry name" value="Ndc80_CH"/>
</dbReference>
<dbReference type="OrthoDB" id="7459479at2759"/>
<dbReference type="GO" id="GO:0005634">
    <property type="term" value="C:nucleus"/>
    <property type="evidence" value="ECO:0007669"/>
    <property type="project" value="UniProtKB-SubCell"/>
</dbReference>
<evidence type="ECO:0000256" key="4">
    <source>
        <dbReference type="ARBA" id="ARBA00022776"/>
    </source>
</evidence>
<dbReference type="GO" id="GO:0031262">
    <property type="term" value="C:Ndc80 complex"/>
    <property type="evidence" value="ECO:0007669"/>
    <property type="project" value="UniProtKB-UniRule"/>
</dbReference>
<feature type="compositionally biased region" description="Low complexity" evidence="10">
    <location>
        <begin position="41"/>
        <end position="50"/>
    </location>
</feature>
<keyword evidence="13" id="KW-1185">Reference proteome</keyword>
<feature type="region of interest" description="Disordered" evidence="10">
    <location>
        <begin position="1"/>
        <end position="62"/>
    </location>
</feature>
<reference evidence="12 13" key="1">
    <citation type="submission" date="2020-02" db="EMBL/GenBank/DDBJ databases">
        <authorList>
            <person name="Ma Q."/>
            <person name="Huang Y."/>
            <person name="Song X."/>
            <person name="Pei D."/>
        </authorList>
    </citation>
    <scope>NUCLEOTIDE SEQUENCE [LARGE SCALE GENOMIC DNA]</scope>
    <source>
        <strain evidence="12">Sxm20200214</strain>
        <tissue evidence="12">Leaf</tissue>
    </source>
</reference>
<protein>
    <recommendedName>
        <fullName evidence="8">Kinetochore protein NDC80</fullName>
    </recommendedName>
</protein>
<keyword evidence="5 9" id="KW-0175">Coiled coil</keyword>
<accession>A0A8X8B7C0</accession>
<evidence type="ECO:0000313" key="13">
    <source>
        <dbReference type="Proteomes" id="UP000886595"/>
    </source>
</evidence>
<dbReference type="Pfam" id="PF03801">
    <property type="entry name" value="Ndc80_HEC"/>
    <property type="match status" value="1"/>
</dbReference>
<evidence type="ECO:0000256" key="9">
    <source>
        <dbReference type="SAM" id="Coils"/>
    </source>
</evidence>
<comment type="subcellular location">
    <subcellularLocation>
        <location evidence="8">Chromosome</location>
        <location evidence="8">Centromere</location>
        <location evidence="8">Kinetochore</location>
    </subcellularLocation>
    <subcellularLocation>
        <location evidence="8">Nucleus</location>
    </subcellularLocation>
</comment>
<evidence type="ECO:0000259" key="11">
    <source>
        <dbReference type="Pfam" id="PF03801"/>
    </source>
</evidence>
<evidence type="ECO:0000256" key="3">
    <source>
        <dbReference type="ARBA" id="ARBA00022618"/>
    </source>
</evidence>
<evidence type="ECO:0000256" key="8">
    <source>
        <dbReference type="RuleBase" id="RU368072"/>
    </source>
</evidence>
<feature type="coiled-coil region" evidence="9">
    <location>
        <begin position="241"/>
        <end position="348"/>
    </location>
</feature>
<feature type="domain" description="Kinetochore protein Ndc80 CH" evidence="11">
    <location>
        <begin position="33"/>
        <end position="162"/>
    </location>
</feature>
<keyword evidence="7 8" id="KW-0137">Centromere</keyword>
<dbReference type="GO" id="GO:0051301">
    <property type="term" value="P:cell division"/>
    <property type="evidence" value="ECO:0007669"/>
    <property type="project" value="UniProtKB-UniRule"/>
</dbReference>
<feature type="coiled-coil region" evidence="9">
    <location>
        <begin position="440"/>
        <end position="514"/>
    </location>
</feature>
<keyword evidence="8" id="KW-0539">Nucleus</keyword>
<evidence type="ECO:0000256" key="7">
    <source>
        <dbReference type="ARBA" id="ARBA00023328"/>
    </source>
</evidence>
<keyword evidence="4 8" id="KW-0498">Mitosis</keyword>
<name>A0A8X8B7C0_BRACI</name>
<dbReference type="InterPro" id="IPR055307">
    <property type="entry name" value="NDC80_plants"/>
</dbReference>
<dbReference type="PANTHER" id="PTHR46681">
    <property type="entry name" value="KINETOCHORE PROTEIN NDC80 HOMOLOG"/>
    <property type="match status" value="1"/>
</dbReference>
<keyword evidence="8" id="KW-0995">Kinetochore</keyword>
<organism evidence="12 13">
    <name type="scientific">Brassica carinata</name>
    <name type="common">Ethiopian mustard</name>
    <name type="synonym">Abyssinian cabbage</name>
    <dbReference type="NCBI Taxonomy" id="52824"/>
    <lineage>
        <taxon>Eukaryota</taxon>
        <taxon>Viridiplantae</taxon>
        <taxon>Streptophyta</taxon>
        <taxon>Embryophyta</taxon>
        <taxon>Tracheophyta</taxon>
        <taxon>Spermatophyta</taxon>
        <taxon>Magnoliopsida</taxon>
        <taxon>eudicotyledons</taxon>
        <taxon>Gunneridae</taxon>
        <taxon>Pentapetalae</taxon>
        <taxon>rosids</taxon>
        <taxon>malvids</taxon>
        <taxon>Brassicales</taxon>
        <taxon>Brassicaceae</taxon>
        <taxon>Brassiceae</taxon>
        <taxon>Brassica</taxon>
    </lineage>
</organism>
<evidence type="ECO:0000256" key="6">
    <source>
        <dbReference type="ARBA" id="ARBA00023306"/>
    </source>
</evidence>
<evidence type="ECO:0000256" key="2">
    <source>
        <dbReference type="ARBA" id="ARBA00022454"/>
    </source>
</evidence>
<evidence type="ECO:0000313" key="12">
    <source>
        <dbReference type="EMBL" id="KAG2325000.1"/>
    </source>
</evidence>
<evidence type="ECO:0000256" key="1">
    <source>
        <dbReference type="ARBA" id="ARBA00007050"/>
    </source>
</evidence>
<comment type="subunit">
    <text evidence="8">Component of the NDC80 complex.</text>
</comment>
<comment type="function">
    <text evidence="8">Acts as a component of the essential kinetochore-associated NDC80 complex, which is required for chromosome segregation and spindle checkpoint activity.</text>
</comment>
<dbReference type="InterPro" id="IPR038273">
    <property type="entry name" value="Ndc80_sf"/>
</dbReference>
<keyword evidence="6 8" id="KW-0131">Cell cycle</keyword>
<dbReference type="EMBL" id="JAAMPC010000002">
    <property type="protein sequence ID" value="KAG2325000.1"/>
    <property type="molecule type" value="Genomic_DNA"/>
</dbReference>
<dbReference type="Gene3D" id="1.10.418.30">
    <property type="entry name" value="Ncd80 complex, Ncd80 subunit"/>
    <property type="match status" value="1"/>
</dbReference>
<comment type="caution">
    <text evidence="12">The sequence shown here is derived from an EMBL/GenBank/DDBJ whole genome shotgun (WGS) entry which is preliminary data.</text>
</comment>
<evidence type="ECO:0000256" key="5">
    <source>
        <dbReference type="ARBA" id="ARBA00023054"/>
    </source>
</evidence>
<dbReference type="Proteomes" id="UP000886595">
    <property type="component" value="Unassembled WGS sequence"/>
</dbReference>
<dbReference type="GO" id="GO:0051315">
    <property type="term" value="P:attachment of mitotic spindle microtubules to kinetochore"/>
    <property type="evidence" value="ECO:0007669"/>
    <property type="project" value="UniProtKB-UniRule"/>
</dbReference>
<keyword evidence="2 8" id="KW-0158">Chromosome</keyword>
<comment type="similarity">
    <text evidence="1 8">Belongs to the NDC80/HEC1 family.</text>
</comment>
<dbReference type="PANTHER" id="PTHR46681:SF1">
    <property type="entry name" value="KINETOCHORE PROTEIN NDC80 HOMOLOG"/>
    <property type="match status" value="1"/>
</dbReference>